<accession>A0A0J7LX17</accession>
<evidence type="ECO:0000313" key="1">
    <source>
        <dbReference type="EMBL" id="KMQ73435.1"/>
    </source>
</evidence>
<gene>
    <name evidence="1" type="ORF">Msub_20635</name>
</gene>
<sequence>MNSLLNVAHKGLDRVTDQEVVKAALEVWYQGYVPTLSGLPLEERRLAGYLVDRLSRFNCLSAEQKKELQTVASEAKANLPERLSRERVDGLAQSWGLDHDLRPFMKALLPFQTRHYKRGLDKTAA</sequence>
<dbReference type="AlphaFoldDB" id="A0A0J7LX17"/>
<evidence type="ECO:0000313" key="2">
    <source>
        <dbReference type="Proteomes" id="UP000036102"/>
    </source>
</evidence>
<dbReference type="PATRIC" id="fig|1658765.3.peg.3908"/>
<organism evidence="1 2">
    <name type="scientific">Marinobacter subterrani</name>
    <dbReference type="NCBI Taxonomy" id="1658765"/>
    <lineage>
        <taxon>Bacteria</taxon>
        <taxon>Pseudomonadati</taxon>
        <taxon>Pseudomonadota</taxon>
        <taxon>Gammaproteobacteria</taxon>
        <taxon>Pseudomonadales</taxon>
        <taxon>Marinobacteraceae</taxon>
        <taxon>Marinobacter</taxon>
    </lineage>
</organism>
<proteinExistence type="predicted"/>
<dbReference type="Proteomes" id="UP000036102">
    <property type="component" value="Unassembled WGS sequence"/>
</dbReference>
<name>A0A0J7LX17_9GAMM</name>
<dbReference type="RefSeq" id="WP_048497689.1">
    <property type="nucleotide sequence ID" value="NZ_LFBU01000002.1"/>
</dbReference>
<keyword evidence="2" id="KW-1185">Reference proteome</keyword>
<reference evidence="1 2" key="1">
    <citation type="submission" date="2015-06" db="EMBL/GenBank/DDBJ databases">
        <title>Marinobacter subterrani, a genetically tractable neutrophilic iron-oxidizing strain isolated from the Soudan Iron Mine.</title>
        <authorList>
            <person name="Bonis B.M."/>
            <person name="Gralnick J.A."/>
        </authorList>
    </citation>
    <scope>NUCLEOTIDE SEQUENCE [LARGE SCALE GENOMIC DNA]</scope>
    <source>
        <strain evidence="1 2">JG233</strain>
    </source>
</reference>
<protein>
    <submittedName>
        <fullName evidence="1">Uncharacterized protein</fullName>
    </submittedName>
</protein>
<comment type="caution">
    <text evidence="1">The sequence shown here is derived from an EMBL/GenBank/DDBJ whole genome shotgun (WGS) entry which is preliminary data.</text>
</comment>
<dbReference type="EMBL" id="LFBU01000002">
    <property type="protein sequence ID" value="KMQ73435.1"/>
    <property type="molecule type" value="Genomic_DNA"/>
</dbReference>